<dbReference type="GO" id="GO:0006508">
    <property type="term" value="P:proteolysis"/>
    <property type="evidence" value="ECO:0007669"/>
    <property type="project" value="UniProtKB-KW"/>
</dbReference>
<dbReference type="PANTHER" id="PTHR37984">
    <property type="entry name" value="PROTEIN CBG26694"/>
    <property type="match status" value="1"/>
</dbReference>
<dbReference type="PROSITE" id="PS50878">
    <property type="entry name" value="RT_POL"/>
    <property type="match status" value="1"/>
</dbReference>
<keyword evidence="5" id="KW-0255">Endonuclease</keyword>
<dbReference type="GO" id="GO:0008233">
    <property type="term" value="F:peptidase activity"/>
    <property type="evidence" value="ECO:0007669"/>
    <property type="project" value="UniProtKB-KW"/>
</dbReference>
<evidence type="ECO:0000256" key="4">
    <source>
        <dbReference type="ARBA" id="ARBA00022722"/>
    </source>
</evidence>
<accession>A0A6G1CQ65</accession>
<keyword evidence="3" id="KW-0548">Nucleotidyltransferase</keyword>
<protein>
    <recommendedName>
        <fullName evidence="13">Integrase catalytic domain-containing protein</fullName>
    </recommendedName>
</protein>
<feature type="compositionally biased region" description="Basic residues" evidence="8">
    <location>
        <begin position="294"/>
        <end position="305"/>
    </location>
</feature>
<dbReference type="Pfam" id="PF00078">
    <property type="entry name" value="RVT_1"/>
    <property type="match status" value="1"/>
</dbReference>
<dbReference type="SUPFAM" id="SSF56672">
    <property type="entry name" value="DNA/RNA polymerases"/>
    <property type="match status" value="1"/>
</dbReference>
<dbReference type="Gene3D" id="3.10.10.10">
    <property type="entry name" value="HIV Type 1 Reverse Transcriptase, subunit A, domain 1"/>
    <property type="match status" value="1"/>
</dbReference>
<evidence type="ECO:0000313" key="11">
    <source>
        <dbReference type="EMBL" id="KAF0902240.1"/>
    </source>
</evidence>
<evidence type="ECO:0000256" key="5">
    <source>
        <dbReference type="ARBA" id="ARBA00022759"/>
    </source>
</evidence>
<evidence type="ECO:0000256" key="7">
    <source>
        <dbReference type="ARBA" id="ARBA00022918"/>
    </source>
</evidence>
<dbReference type="EMBL" id="SPHZ02000008">
    <property type="protein sequence ID" value="KAF0902240.1"/>
    <property type="molecule type" value="Genomic_DNA"/>
</dbReference>
<dbReference type="GO" id="GO:0003964">
    <property type="term" value="F:RNA-directed DNA polymerase activity"/>
    <property type="evidence" value="ECO:0007669"/>
    <property type="project" value="UniProtKB-KW"/>
</dbReference>
<dbReference type="InterPro" id="IPR036397">
    <property type="entry name" value="RNaseH_sf"/>
</dbReference>
<name>A0A6G1CQ65_9ORYZ</name>
<dbReference type="InterPro" id="IPR001584">
    <property type="entry name" value="Integrase_cat-core"/>
</dbReference>
<dbReference type="Gene3D" id="3.30.70.270">
    <property type="match status" value="2"/>
</dbReference>
<evidence type="ECO:0008006" key="13">
    <source>
        <dbReference type="Google" id="ProtNLM"/>
    </source>
</evidence>
<dbReference type="GO" id="GO:0015074">
    <property type="term" value="P:DNA integration"/>
    <property type="evidence" value="ECO:0007669"/>
    <property type="project" value="InterPro"/>
</dbReference>
<dbReference type="Pfam" id="PF00665">
    <property type="entry name" value="rve"/>
    <property type="match status" value="1"/>
</dbReference>
<evidence type="ECO:0000256" key="6">
    <source>
        <dbReference type="ARBA" id="ARBA00022801"/>
    </source>
</evidence>
<dbReference type="FunFam" id="3.10.10.10:FF:000007">
    <property type="entry name" value="Retrovirus-related Pol polyprotein from transposon 17.6-like Protein"/>
    <property type="match status" value="1"/>
</dbReference>
<keyword evidence="2" id="KW-0808">Transferase</keyword>
<dbReference type="GO" id="GO:0004519">
    <property type="term" value="F:endonuclease activity"/>
    <property type="evidence" value="ECO:0007669"/>
    <property type="project" value="UniProtKB-KW"/>
</dbReference>
<dbReference type="InterPro" id="IPR050951">
    <property type="entry name" value="Retrovirus_Pol_polyprotein"/>
</dbReference>
<organism evidence="11 12">
    <name type="scientific">Oryza meyeriana var. granulata</name>
    <dbReference type="NCBI Taxonomy" id="110450"/>
    <lineage>
        <taxon>Eukaryota</taxon>
        <taxon>Viridiplantae</taxon>
        <taxon>Streptophyta</taxon>
        <taxon>Embryophyta</taxon>
        <taxon>Tracheophyta</taxon>
        <taxon>Spermatophyta</taxon>
        <taxon>Magnoliopsida</taxon>
        <taxon>Liliopsida</taxon>
        <taxon>Poales</taxon>
        <taxon>Poaceae</taxon>
        <taxon>BOP clade</taxon>
        <taxon>Oryzoideae</taxon>
        <taxon>Oryzeae</taxon>
        <taxon>Oryzinae</taxon>
        <taxon>Oryza</taxon>
        <taxon>Oryza meyeriana</taxon>
    </lineage>
</organism>
<dbReference type="GO" id="GO:0003676">
    <property type="term" value="F:nucleic acid binding"/>
    <property type="evidence" value="ECO:0007669"/>
    <property type="project" value="InterPro"/>
</dbReference>
<keyword evidence="4" id="KW-0540">Nuclease</keyword>
<evidence type="ECO:0000256" key="8">
    <source>
        <dbReference type="SAM" id="MobiDB-lite"/>
    </source>
</evidence>
<dbReference type="OrthoDB" id="1938712at2759"/>
<keyword evidence="12" id="KW-1185">Reference proteome</keyword>
<gene>
    <name evidence="11" type="ORF">E2562_014476</name>
</gene>
<evidence type="ECO:0000256" key="3">
    <source>
        <dbReference type="ARBA" id="ARBA00022695"/>
    </source>
</evidence>
<dbReference type="FunFam" id="3.30.70.270:FF:000003">
    <property type="entry name" value="Transposon Ty3-G Gag-Pol polyprotein"/>
    <property type="match status" value="1"/>
</dbReference>
<evidence type="ECO:0000313" key="12">
    <source>
        <dbReference type="Proteomes" id="UP000479710"/>
    </source>
</evidence>
<evidence type="ECO:0000259" key="10">
    <source>
        <dbReference type="PROSITE" id="PS50994"/>
    </source>
</evidence>
<dbReference type="InterPro" id="IPR000477">
    <property type="entry name" value="RT_dom"/>
</dbReference>
<comment type="caution">
    <text evidence="11">The sequence shown here is derived from an EMBL/GenBank/DDBJ whole genome shotgun (WGS) entry which is preliminary data.</text>
</comment>
<keyword evidence="7" id="KW-0695">RNA-directed DNA polymerase</keyword>
<dbReference type="InterPro" id="IPR043128">
    <property type="entry name" value="Rev_trsase/Diguanyl_cyclase"/>
</dbReference>
<dbReference type="CDD" id="cd01647">
    <property type="entry name" value="RT_LTR"/>
    <property type="match status" value="1"/>
</dbReference>
<dbReference type="AlphaFoldDB" id="A0A6G1CQ65"/>
<feature type="domain" description="Integrase catalytic" evidence="10">
    <location>
        <begin position="156"/>
        <end position="271"/>
    </location>
</feature>
<dbReference type="PANTHER" id="PTHR37984:SF5">
    <property type="entry name" value="PROTEIN NYNRIN-LIKE"/>
    <property type="match status" value="1"/>
</dbReference>
<sequence length="305" mass="34965">MRPGDIHKTAFRTHDGLYEFLVMPFGLCNAPATFQALMNDVLRPVLRRFVLVFFDDILIYSSSWADHLRHLRVVLSMLRQHRLFVKRSKCAFGVDSVSYLGHIISEAGMAMDPAKVQAIHDWPQLRSAREVRGFLALAGYYRKFSEHLQPARLLLPLPIPTAVWTDIGLDFVEALPHVRGKSVILTVVDRFSKYCHFIPLAHPYTAESVAQAFFADIVRLHGVPQSMVSDRDPIFTSTFWRELMRLMGTRLHMTSVFHPQSDGRTEAANRIRTLPECPMARKSDNGITVETWKSRRGKRKDPRQP</sequence>
<dbReference type="Proteomes" id="UP000479710">
    <property type="component" value="Unassembled WGS sequence"/>
</dbReference>
<dbReference type="InterPro" id="IPR043502">
    <property type="entry name" value="DNA/RNA_pol_sf"/>
</dbReference>
<dbReference type="Gene3D" id="3.30.420.10">
    <property type="entry name" value="Ribonuclease H-like superfamily/Ribonuclease H"/>
    <property type="match status" value="1"/>
</dbReference>
<evidence type="ECO:0000256" key="2">
    <source>
        <dbReference type="ARBA" id="ARBA00022679"/>
    </source>
</evidence>
<keyword evidence="1" id="KW-0645">Protease</keyword>
<dbReference type="PROSITE" id="PS50994">
    <property type="entry name" value="INTEGRASE"/>
    <property type="match status" value="1"/>
</dbReference>
<proteinExistence type="predicted"/>
<keyword evidence="6" id="KW-0378">Hydrolase</keyword>
<feature type="region of interest" description="Disordered" evidence="8">
    <location>
        <begin position="279"/>
        <end position="305"/>
    </location>
</feature>
<dbReference type="SUPFAM" id="SSF53098">
    <property type="entry name" value="Ribonuclease H-like"/>
    <property type="match status" value="1"/>
</dbReference>
<dbReference type="InterPro" id="IPR012337">
    <property type="entry name" value="RNaseH-like_sf"/>
</dbReference>
<evidence type="ECO:0000259" key="9">
    <source>
        <dbReference type="PROSITE" id="PS50878"/>
    </source>
</evidence>
<evidence type="ECO:0000256" key="1">
    <source>
        <dbReference type="ARBA" id="ARBA00022670"/>
    </source>
</evidence>
<reference evidence="11 12" key="1">
    <citation type="submission" date="2019-11" db="EMBL/GenBank/DDBJ databases">
        <title>Whole genome sequence of Oryza granulata.</title>
        <authorList>
            <person name="Li W."/>
        </authorList>
    </citation>
    <scope>NUCLEOTIDE SEQUENCE [LARGE SCALE GENOMIC DNA]</scope>
    <source>
        <strain evidence="12">cv. Menghai</strain>
        <tissue evidence="11">Leaf</tissue>
    </source>
</reference>
<feature type="domain" description="Reverse transcriptase" evidence="9">
    <location>
        <begin position="1"/>
        <end position="104"/>
    </location>
</feature>